<keyword evidence="7" id="KW-1185">Reference proteome</keyword>
<accession>A0A077LZF8</accession>
<dbReference type="AlphaFoldDB" id="A0A077LZF8"/>
<dbReference type="GO" id="GO:0003700">
    <property type="term" value="F:DNA-binding transcription factor activity"/>
    <property type="evidence" value="ECO:0007669"/>
    <property type="project" value="InterPro"/>
</dbReference>
<keyword evidence="3" id="KW-0238">DNA-binding</keyword>
<gene>
    <name evidence="6" type="ORF">BN12_3960003</name>
</gene>
<evidence type="ECO:0000313" key="7">
    <source>
        <dbReference type="Proteomes" id="UP000035721"/>
    </source>
</evidence>
<dbReference type="InterPro" id="IPR036390">
    <property type="entry name" value="WH_DNA-bd_sf"/>
</dbReference>
<keyword evidence="2" id="KW-0805">Transcription regulation</keyword>
<dbReference type="Gene3D" id="3.40.190.10">
    <property type="entry name" value="Periplasmic binding protein-like II"/>
    <property type="match status" value="2"/>
</dbReference>
<proteinExistence type="inferred from homology"/>
<reference evidence="6 7" key="1">
    <citation type="journal article" date="2013" name="ISME J.">
        <title>A metabolic model for members of the genus Tetrasphaera involved in enhanced biological phosphorus removal.</title>
        <authorList>
            <person name="Kristiansen R."/>
            <person name="Nguyen H.T.T."/>
            <person name="Saunders A.M."/>
            <person name="Nielsen J.L."/>
            <person name="Wimmer R."/>
            <person name="Le V.Q."/>
            <person name="McIlroy S.J."/>
            <person name="Petrovski S."/>
            <person name="Seviour R.J."/>
            <person name="Calteau A."/>
            <person name="Nielsen K.L."/>
            <person name="Nielsen P.H."/>
        </authorList>
    </citation>
    <scope>NUCLEOTIDE SEQUENCE [LARGE SCALE GENOMIC DNA]</scope>
    <source>
        <strain evidence="6 7">T1-X7</strain>
    </source>
</reference>
<feature type="domain" description="HTH lysR-type" evidence="5">
    <location>
        <begin position="5"/>
        <end position="63"/>
    </location>
</feature>
<dbReference type="EMBL" id="CAJB01000330">
    <property type="protein sequence ID" value="CCH79011.1"/>
    <property type="molecule type" value="Genomic_DNA"/>
</dbReference>
<dbReference type="PROSITE" id="PS50931">
    <property type="entry name" value="HTH_LYSR"/>
    <property type="match status" value="1"/>
</dbReference>
<dbReference type="PANTHER" id="PTHR30346:SF0">
    <property type="entry name" value="HCA OPERON TRANSCRIPTIONAL ACTIVATOR HCAR"/>
    <property type="match status" value="1"/>
</dbReference>
<evidence type="ECO:0000256" key="2">
    <source>
        <dbReference type="ARBA" id="ARBA00023015"/>
    </source>
</evidence>
<evidence type="ECO:0000256" key="3">
    <source>
        <dbReference type="ARBA" id="ARBA00023125"/>
    </source>
</evidence>
<dbReference type="InterPro" id="IPR005119">
    <property type="entry name" value="LysR_subst-bd"/>
</dbReference>
<evidence type="ECO:0000256" key="4">
    <source>
        <dbReference type="ARBA" id="ARBA00023163"/>
    </source>
</evidence>
<dbReference type="FunFam" id="1.10.10.10:FF:000001">
    <property type="entry name" value="LysR family transcriptional regulator"/>
    <property type="match status" value="1"/>
</dbReference>
<comment type="caution">
    <text evidence="6">The sequence shown here is derived from an EMBL/GenBank/DDBJ whole genome shotgun (WGS) entry which is preliminary data.</text>
</comment>
<evidence type="ECO:0000313" key="6">
    <source>
        <dbReference type="EMBL" id="CCH79011.1"/>
    </source>
</evidence>
<comment type="similarity">
    <text evidence="1">Belongs to the LysR transcriptional regulatory family.</text>
</comment>
<name>A0A077LZF8_9MICO</name>
<dbReference type="Proteomes" id="UP000035721">
    <property type="component" value="Unassembled WGS sequence"/>
</dbReference>
<dbReference type="InterPro" id="IPR036388">
    <property type="entry name" value="WH-like_DNA-bd_sf"/>
</dbReference>
<evidence type="ECO:0000256" key="1">
    <source>
        <dbReference type="ARBA" id="ARBA00009437"/>
    </source>
</evidence>
<evidence type="ECO:0000259" key="5">
    <source>
        <dbReference type="PROSITE" id="PS50931"/>
    </source>
</evidence>
<dbReference type="PANTHER" id="PTHR30346">
    <property type="entry name" value="TRANSCRIPTIONAL DUAL REGULATOR HCAR-RELATED"/>
    <property type="match status" value="1"/>
</dbReference>
<sequence>MSRPFTLIQLRYFCAVARAGSMTTAAHDLTVAQSTLSSTIHELEHALETALFERTPRRTLELSASGRRLLAETLPILDEIDGLPALARGDGDELAGELVVGMFSPLASFRAPRLLGMLKARWPRLNVRFIEAHQEELRVALSARRCDVALMYGIGLDSGFQVADLEVLQPHILVAVDNEMATRSASVTLADLVDEPFVLLDLPHTRDYYLGLFAAQGLRPNIVHRLPGYEAVRAFVACGHGYSLVALPVRRPCRSSRYAIG</sequence>
<dbReference type="GO" id="GO:0003677">
    <property type="term" value="F:DNA binding"/>
    <property type="evidence" value="ECO:0007669"/>
    <property type="project" value="UniProtKB-KW"/>
</dbReference>
<organism evidence="6 7">
    <name type="scientific">Nostocoides japonicum T1-X7</name>
    <dbReference type="NCBI Taxonomy" id="1194083"/>
    <lineage>
        <taxon>Bacteria</taxon>
        <taxon>Bacillati</taxon>
        <taxon>Actinomycetota</taxon>
        <taxon>Actinomycetes</taxon>
        <taxon>Micrococcales</taxon>
        <taxon>Intrasporangiaceae</taxon>
        <taxon>Nostocoides</taxon>
    </lineage>
</organism>
<dbReference type="GO" id="GO:0032993">
    <property type="term" value="C:protein-DNA complex"/>
    <property type="evidence" value="ECO:0007669"/>
    <property type="project" value="TreeGrafter"/>
</dbReference>
<dbReference type="SUPFAM" id="SSF53850">
    <property type="entry name" value="Periplasmic binding protein-like II"/>
    <property type="match status" value="1"/>
</dbReference>
<dbReference type="STRING" id="1194083.BN12_3960003"/>
<dbReference type="Pfam" id="PF00126">
    <property type="entry name" value="HTH_1"/>
    <property type="match status" value="1"/>
</dbReference>
<dbReference type="SUPFAM" id="SSF46785">
    <property type="entry name" value="Winged helix' DNA-binding domain"/>
    <property type="match status" value="1"/>
</dbReference>
<dbReference type="RefSeq" id="WP_053080165.1">
    <property type="nucleotide sequence ID" value="NZ_HF570958.1"/>
</dbReference>
<dbReference type="Gene3D" id="1.10.10.10">
    <property type="entry name" value="Winged helix-like DNA-binding domain superfamily/Winged helix DNA-binding domain"/>
    <property type="match status" value="1"/>
</dbReference>
<protein>
    <submittedName>
        <fullName evidence="6">Transcriptional regulator, LysR family</fullName>
    </submittedName>
</protein>
<keyword evidence="4" id="KW-0804">Transcription</keyword>
<dbReference type="Pfam" id="PF03466">
    <property type="entry name" value="LysR_substrate"/>
    <property type="match status" value="1"/>
</dbReference>
<dbReference type="InterPro" id="IPR000847">
    <property type="entry name" value="LysR_HTH_N"/>
</dbReference>